<evidence type="ECO:0000313" key="8">
    <source>
        <dbReference type="Proteomes" id="UP000252266"/>
    </source>
</evidence>
<dbReference type="PROSITE" id="PS51198">
    <property type="entry name" value="UVRD_HELICASE_ATP_BIND"/>
    <property type="match status" value="1"/>
</dbReference>
<dbReference type="PANTHER" id="PTHR11070">
    <property type="entry name" value="UVRD / RECB / PCRA DNA HELICASE FAMILY MEMBER"/>
    <property type="match status" value="1"/>
</dbReference>
<comment type="caution">
    <text evidence="7">The sequence shown here is derived from an EMBL/GenBank/DDBJ whole genome shotgun (WGS) entry which is preliminary data.</text>
</comment>
<evidence type="ECO:0000313" key="7">
    <source>
        <dbReference type="EMBL" id="RCK45887.1"/>
    </source>
</evidence>
<dbReference type="EMBL" id="JPWJ01000013">
    <property type="protein sequence ID" value="RCK45887.1"/>
    <property type="molecule type" value="Genomic_DNA"/>
</dbReference>
<feature type="domain" description="UvrD-like helicase ATP-binding" evidence="6">
    <location>
        <begin position="11"/>
        <end position="280"/>
    </location>
</feature>
<dbReference type="Gene3D" id="3.40.50.300">
    <property type="entry name" value="P-loop containing nucleotide triphosphate hydrolases"/>
    <property type="match status" value="2"/>
</dbReference>
<dbReference type="GO" id="GO:0003677">
    <property type="term" value="F:DNA binding"/>
    <property type="evidence" value="ECO:0007669"/>
    <property type="project" value="InterPro"/>
</dbReference>
<protein>
    <submittedName>
        <fullName evidence="7">RNA helicase</fullName>
    </submittedName>
</protein>
<dbReference type="PANTHER" id="PTHR11070:SF3">
    <property type="entry name" value="DNA 3'-5' HELICASE"/>
    <property type="match status" value="1"/>
</dbReference>
<evidence type="ECO:0000256" key="3">
    <source>
        <dbReference type="ARBA" id="ARBA00022806"/>
    </source>
</evidence>
<dbReference type="InterPro" id="IPR027417">
    <property type="entry name" value="P-loop_NTPase"/>
</dbReference>
<dbReference type="GO" id="GO:0000725">
    <property type="term" value="P:recombinational repair"/>
    <property type="evidence" value="ECO:0007669"/>
    <property type="project" value="TreeGrafter"/>
</dbReference>
<keyword evidence="1 5" id="KW-0547">Nucleotide-binding</keyword>
<sequence>MTSRIRKPDTDADVRLRDRLESEGNRHFVMVAGAGSGKTTSLVKALAHIEHSQGSSLRLNGQKVACITYTDVAVEEIRGDVGSDELFHVSTIHSFLWAVLKPFQNDIRNWIESRLNEKIEESQIKIDNPRTRQKTKDKAQSDIDYYRDELSKLSLVKNFRYETGSDYSKGILGHSDILKIGPSFINNHELMRNLLTKRFPVIFVDESQDTDPVFVEALRTVAREITQNFCLGFFGDPVQKIYMQGTGQIPPEDGWETIEKPENFRCPQTVRRVINKIRAEDDGLEQTRGRHELKNGEEVPVEGTARIFVLPADDRRQDRLKDTRRWLAQQDADETWLQEEGETAPRLLVLVHRMAAIRLGFPNLYAALNDKAPENLKTGLTDGTAWVFSPFLPYILPLIAAHKEQKQFEAVRLLRKYCPKFQPNALIEVNTANALRDLKDDIDTLSNMLDVDNNTLIGEVAVFLRERNLFAFDERYNELVDFFVLAKETGIEIVPMPENAGLRFMLCEAKELWGYRKYIEKLSPFATQQGIKGAEFDKVIVIVDDEEGASPSFSYGKYFGVTPLSDTDTKNIDEGKDSVIDRTRRLFYVCCSRALSDLAVIVFAEDTAQMRDALIHKGFFEEECIHVLD</sequence>
<dbReference type="GO" id="GO:0043138">
    <property type="term" value="F:3'-5' DNA helicase activity"/>
    <property type="evidence" value="ECO:0007669"/>
    <property type="project" value="TreeGrafter"/>
</dbReference>
<dbReference type="InterPro" id="IPR014016">
    <property type="entry name" value="UvrD-like_ATP-bd"/>
</dbReference>
<evidence type="ECO:0000256" key="5">
    <source>
        <dbReference type="PROSITE-ProRule" id="PRU00560"/>
    </source>
</evidence>
<dbReference type="GO" id="GO:0005829">
    <property type="term" value="C:cytosol"/>
    <property type="evidence" value="ECO:0007669"/>
    <property type="project" value="TreeGrafter"/>
</dbReference>
<keyword evidence="3 5" id="KW-0347">Helicase</keyword>
<evidence type="ECO:0000256" key="4">
    <source>
        <dbReference type="ARBA" id="ARBA00022840"/>
    </source>
</evidence>
<accession>A0A367WWY3</accession>
<organism evidence="7 8">
    <name type="scientific">Thalassospira xiamenensis</name>
    <dbReference type="NCBI Taxonomy" id="220697"/>
    <lineage>
        <taxon>Bacteria</taxon>
        <taxon>Pseudomonadati</taxon>
        <taxon>Pseudomonadota</taxon>
        <taxon>Alphaproteobacteria</taxon>
        <taxon>Rhodospirillales</taxon>
        <taxon>Thalassospiraceae</taxon>
        <taxon>Thalassospira</taxon>
    </lineage>
</organism>
<keyword evidence="4 5" id="KW-0067">ATP-binding</keyword>
<dbReference type="GO" id="GO:0016787">
    <property type="term" value="F:hydrolase activity"/>
    <property type="evidence" value="ECO:0007669"/>
    <property type="project" value="UniProtKB-UniRule"/>
</dbReference>
<gene>
    <name evidence="7" type="ORF">TH44_20445</name>
</gene>
<evidence type="ECO:0000259" key="6">
    <source>
        <dbReference type="PROSITE" id="PS51198"/>
    </source>
</evidence>
<dbReference type="GO" id="GO:0005524">
    <property type="term" value="F:ATP binding"/>
    <property type="evidence" value="ECO:0007669"/>
    <property type="project" value="UniProtKB-UniRule"/>
</dbReference>
<dbReference type="Proteomes" id="UP000252266">
    <property type="component" value="Unassembled WGS sequence"/>
</dbReference>
<dbReference type="SUPFAM" id="SSF52540">
    <property type="entry name" value="P-loop containing nucleoside triphosphate hydrolases"/>
    <property type="match status" value="1"/>
</dbReference>
<dbReference type="InterPro" id="IPR000212">
    <property type="entry name" value="DNA_helicase_UvrD/REP"/>
</dbReference>
<name>A0A367WWY3_9PROT</name>
<evidence type="ECO:0000256" key="2">
    <source>
        <dbReference type="ARBA" id="ARBA00022801"/>
    </source>
</evidence>
<keyword evidence="2 5" id="KW-0378">Hydrolase</keyword>
<dbReference type="RefSeq" id="WP_062958199.1">
    <property type="nucleotide sequence ID" value="NZ_JPWJ01000013.1"/>
</dbReference>
<reference evidence="7 8" key="1">
    <citation type="submission" date="2014-07" db="EMBL/GenBank/DDBJ databases">
        <title>Draft genome sequence of Thalassospira xiamenensis IB13.</title>
        <authorList>
            <person name="Lai Q."/>
            <person name="Shao Z."/>
        </authorList>
    </citation>
    <scope>NUCLEOTIDE SEQUENCE [LARGE SCALE GENOMIC DNA]</scope>
    <source>
        <strain evidence="7 8">IB13</strain>
    </source>
</reference>
<evidence type="ECO:0000256" key="1">
    <source>
        <dbReference type="ARBA" id="ARBA00022741"/>
    </source>
</evidence>
<feature type="binding site" evidence="5">
    <location>
        <begin position="32"/>
        <end position="39"/>
    </location>
    <ligand>
        <name>ATP</name>
        <dbReference type="ChEBI" id="CHEBI:30616"/>
    </ligand>
</feature>
<proteinExistence type="predicted"/>
<dbReference type="AlphaFoldDB" id="A0A367WWY3"/>
<dbReference type="Pfam" id="PF00580">
    <property type="entry name" value="UvrD-helicase"/>
    <property type="match status" value="1"/>
</dbReference>